<keyword evidence="2" id="KW-0812">Transmembrane</keyword>
<keyword evidence="2" id="KW-1133">Transmembrane helix</keyword>
<proteinExistence type="predicted"/>
<reference evidence="3 4" key="1">
    <citation type="submission" date="2019-09" db="EMBL/GenBank/DDBJ databases">
        <title>Draft genome of the ectomycorrhizal ascomycete Sphaerosporella brunnea.</title>
        <authorList>
            <consortium name="DOE Joint Genome Institute"/>
            <person name="Benucci G.M."/>
            <person name="Marozzi G."/>
            <person name="Antonielli L."/>
            <person name="Sanchez S."/>
            <person name="Marco P."/>
            <person name="Wang X."/>
            <person name="Falini L.B."/>
            <person name="Barry K."/>
            <person name="Haridas S."/>
            <person name="Lipzen A."/>
            <person name="Labutti K."/>
            <person name="Grigoriev I.V."/>
            <person name="Murat C."/>
            <person name="Martin F."/>
            <person name="Albertini E."/>
            <person name="Donnini D."/>
            <person name="Bonito G."/>
        </authorList>
    </citation>
    <scope>NUCLEOTIDE SEQUENCE [LARGE SCALE GENOMIC DNA]</scope>
    <source>
        <strain evidence="3 4">Sb_GMNB300</strain>
    </source>
</reference>
<dbReference type="AlphaFoldDB" id="A0A5J5EF37"/>
<name>A0A5J5EF37_9PEZI</name>
<feature type="region of interest" description="Disordered" evidence="1">
    <location>
        <begin position="1"/>
        <end position="21"/>
    </location>
</feature>
<protein>
    <submittedName>
        <fullName evidence="3">Uncharacterized protein</fullName>
    </submittedName>
</protein>
<feature type="transmembrane region" description="Helical" evidence="2">
    <location>
        <begin position="37"/>
        <end position="55"/>
    </location>
</feature>
<evidence type="ECO:0000256" key="2">
    <source>
        <dbReference type="SAM" id="Phobius"/>
    </source>
</evidence>
<organism evidence="3 4">
    <name type="scientific">Sphaerosporella brunnea</name>
    <dbReference type="NCBI Taxonomy" id="1250544"/>
    <lineage>
        <taxon>Eukaryota</taxon>
        <taxon>Fungi</taxon>
        <taxon>Dikarya</taxon>
        <taxon>Ascomycota</taxon>
        <taxon>Pezizomycotina</taxon>
        <taxon>Pezizomycetes</taxon>
        <taxon>Pezizales</taxon>
        <taxon>Pyronemataceae</taxon>
        <taxon>Sphaerosporella</taxon>
    </lineage>
</organism>
<keyword evidence="2" id="KW-0472">Membrane</keyword>
<gene>
    <name evidence="3" type="ORF">FN846DRAFT_471206</name>
</gene>
<sequence length="165" mass="17633">MQPLSGKTHYTSSSSSPPGLCSRRFQPPKISAFSTRQVIITAFLILVLCALRLNFSPHVRGLPSKDHDTCFAPHTDVLGALSGTAGTRSKSGYNHITSPEVLQDGMGVDIRDGGSSRRWIGHPSTVDLALSTLPAAVLILVIDELPPRVNSKTANGEVFHAITYG</sequence>
<dbReference type="EMBL" id="VXIS01000395">
    <property type="protein sequence ID" value="KAA8893851.1"/>
    <property type="molecule type" value="Genomic_DNA"/>
</dbReference>
<keyword evidence="4" id="KW-1185">Reference proteome</keyword>
<evidence type="ECO:0000313" key="4">
    <source>
        <dbReference type="Proteomes" id="UP000326924"/>
    </source>
</evidence>
<dbReference type="Proteomes" id="UP000326924">
    <property type="component" value="Unassembled WGS sequence"/>
</dbReference>
<accession>A0A5J5EF37</accession>
<comment type="caution">
    <text evidence="3">The sequence shown here is derived from an EMBL/GenBank/DDBJ whole genome shotgun (WGS) entry which is preliminary data.</text>
</comment>
<evidence type="ECO:0000256" key="1">
    <source>
        <dbReference type="SAM" id="MobiDB-lite"/>
    </source>
</evidence>
<dbReference type="InParanoid" id="A0A5J5EF37"/>
<evidence type="ECO:0000313" key="3">
    <source>
        <dbReference type="EMBL" id="KAA8893851.1"/>
    </source>
</evidence>